<evidence type="ECO:0000256" key="4">
    <source>
        <dbReference type="SAM" id="SignalP"/>
    </source>
</evidence>
<keyword evidence="1" id="KW-0479">Metal-binding</keyword>
<evidence type="ECO:0000256" key="1">
    <source>
        <dbReference type="PROSITE-ProRule" id="PRU00175"/>
    </source>
</evidence>
<dbReference type="AlphaFoldDB" id="A0A9N8HIX3"/>
<organism evidence="6 7">
    <name type="scientific">Seminavis robusta</name>
    <dbReference type="NCBI Taxonomy" id="568900"/>
    <lineage>
        <taxon>Eukaryota</taxon>
        <taxon>Sar</taxon>
        <taxon>Stramenopiles</taxon>
        <taxon>Ochrophyta</taxon>
        <taxon>Bacillariophyta</taxon>
        <taxon>Bacillariophyceae</taxon>
        <taxon>Bacillariophycidae</taxon>
        <taxon>Naviculales</taxon>
        <taxon>Naviculaceae</taxon>
        <taxon>Seminavis</taxon>
    </lineage>
</organism>
<dbReference type="Gene3D" id="3.30.40.10">
    <property type="entry name" value="Zinc/RING finger domain, C3HC4 (zinc finger)"/>
    <property type="match status" value="1"/>
</dbReference>
<dbReference type="Pfam" id="PF17123">
    <property type="entry name" value="zf-RING_11"/>
    <property type="match status" value="1"/>
</dbReference>
<sequence>MTIANKSSRGVLGRLTVALCLPLLCTASITVLDGGSRYSSRADHHYKAFKRGYEYMARLQYIPGHTSLCPHIPGEKVNLTIVPPDSLPVALLASEKGCTLEEKVKFVMENIYPKGSVGYIVVNGDRSLRTLSELQADDPLSGLDDEKETSNGSPSTTGYDFQSMFGYSGTDWLVDPKTNSGASPYQMFGASAAASSPLGVIHVSSSTFYNLMAHVNEQKEETRKIGGPRVLLDGGWKVGNRQVIVWMAISALLSACACTFLLVVHNGSVFWYQQEEETQNQQPQRERRRRLTREQVRRLFPPYVFDGEGLQPHYTATHPPPPPVDSASEGLLPAEPQVPHAVELCCCSICLDDYEVGDKLRCLPCNHAFHYRCIGRWLAERSATCPLCKTELWEEEEEDSSDEEGEGAAAEGSNGQSGASVMTWRHLVDMLSFTGEGGHENLVTATANNQLQPQQGQDQEDFSSEPSWWRRWLLHRRGRRRTLAEEHGVTLNNLLREPLLQAENGQMNGPSAEPAEARPDPPEGGSPDRE</sequence>
<keyword evidence="6" id="KW-0675">Receptor</keyword>
<dbReference type="InterPro" id="IPR001841">
    <property type="entry name" value="Znf_RING"/>
</dbReference>
<feature type="compositionally biased region" description="Acidic residues" evidence="2">
    <location>
        <begin position="396"/>
        <end position="406"/>
    </location>
</feature>
<evidence type="ECO:0000313" key="7">
    <source>
        <dbReference type="Proteomes" id="UP001153069"/>
    </source>
</evidence>
<keyword evidence="3 6" id="KW-0812">Transmembrane</keyword>
<name>A0A9N8HIX3_9STRA</name>
<keyword evidence="3" id="KW-1133">Transmembrane helix</keyword>
<evidence type="ECO:0000259" key="5">
    <source>
        <dbReference type="PROSITE" id="PS50089"/>
    </source>
</evidence>
<reference evidence="6" key="1">
    <citation type="submission" date="2020-06" db="EMBL/GenBank/DDBJ databases">
        <authorList>
            <consortium name="Plant Systems Biology data submission"/>
        </authorList>
    </citation>
    <scope>NUCLEOTIDE SEQUENCE</scope>
    <source>
        <strain evidence="6">D6</strain>
    </source>
</reference>
<keyword evidence="1" id="KW-0862">Zinc</keyword>
<accession>A0A9N8HIX3</accession>
<dbReference type="SUPFAM" id="SSF57850">
    <property type="entry name" value="RING/U-box"/>
    <property type="match status" value="1"/>
</dbReference>
<feature type="signal peptide" evidence="4">
    <location>
        <begin position="1"/>
        <end position="27"/>
    </location>
</feature>
<dbReference type="Proteomes" id="UP001153069">
    <property type="component" value="Unassembled WGS sequence"/>
</dbReference>
<protein>
    <submittedName>
        <fullName evidence="6">Receptor homology region, transmembrane domain-and RING domain-containing protein</fullName>
    </submittedName>
</protein>
<dbReference type="GO" id="GO:0008270">
    <property type="term" value="F:zinc ion binding"/>
    <property type="evidence" value="ECO:0007669"/>
    <property type="project" value="UniProtKB-KW"/>
</dbReference>
<evidence type="ECO:0000256" key="3">
    <source>
        <dbReference type="SAM" id="Phobius"/>
    </source>
</evidence>
<feature type="compositionally biased region" description="Low complexity" evidence="2">
    <location>
        <begin position="407"/>
        <end position="418"/>
    </location>
</feature>
<feature type="region of interest" description="Disordered" evidence="2">
    <location>
        <begin position="497"/>
        <end position="530"/>
    </location>
</feature>
<dbReference type="InterPro" id="IPR051826">
    <property type="entry name" value="E3_ubiquitin-ligase_domain"/>
</dbReference>
<dbReference type="PANTHER" id="PTHR22765">
    <property type="entry name" value="RING FINGER AND PROTEASE ASSOCIATED DOMAIN-CONTAINING"/>
    <property type="match status" value="1"/>
</dbReference>
<feature type="domain" description="RING-type" evidence="5">
    <location>
        <begin position="347"/>
        <end position="389"/>
    </location>
</feature>
<dbReference type="PROSITE" id="PS50089">
    <property type="entry name" value="ZF_RING_2"/>
    <property type="match status" value="1"/>
</dbReference>
<dbReference type="OrthoDB" id="48755at2759"/>
<dbReference type="SMART" id="SM00184">
    <property type="entry name" value="RING"/>
    <property type="match status" value="1"/>
</dbReference>
<keyword evidence="1" id="KW-0863">Zinc-finger</keyword>
<feature type="region of interest" description="Disordered" evidence="2">
    <location>
        <begin position="137"/>
        <end position="157"/>
    </location>
</feature>
<keyword evidence="7" id="KW-1185">Reference proteome</keyword>
<feature type="compositionally biased region" description="Basic and acidic residues" evidence="2">
    <location>
        <begin position="515"/>
        <end position="530"/>
    </location>
</feature>
<gene>
    <name evidence="6" type="ORF">SEMRO_524_G159890.1</name>
</gene>
<keyword evidence="4" id="KW-0732">Signal</keyword>
<feature type="region of interest" description="Disordered" evidence="2">
    <location>
        <begin position="396"/>
        <end position="418"/>
    </location>
</feature>
<dbReference type="GO" id="GO:0006511">
    <property type="term" value="P:ubiquitin-dependent protein catabolic process"/>
    <property type="evidence" value="ECO:0007669"/>
    <property type="project" value="TreeGrafter"/>
</dbReference>
<evidence type="ECO:0000256" key="2">
    <source>
        <dbReference type="SAM" id="MobiDB-lite"/>
    </source>
</evidence>
<dbReference type="EMBL" id="CAICTM010000523">
    <property type="protein sequence ID" value="CAB9512203.1"/>
    <property type="molecule type" value="Genomic_DNA"/>
</dbReference>
<dbReference type="PANTHER" id="PTHR22765:SF434">
    <property type="entry name" value="GB|AAD18119.1-RELATED"/>
    <property type="match status" value="1"/>
</dbReference>
<evidence type="ECO:0000313" key="6">
    <source>
        <dbReference type="EMBL" id="CAB9512203.1"/>
    </source>
</evidence>
<proteinExistence type="predicted"/>
<dbReference type="GO" id="GO:0061630">
    <property type="term" value="F:ubiquitin protein ligase activity"/>
    <property type="evidence" value="ECO:0007669"/>
    <property type="project" value="TreeGrafter"/>
</dbReference>
<keyword evidence="3" id="KW-0472">Membrane</keyword>
<dbReference type="InterPro" id="IPR013083">
    <property type="entry name" value="Znf_RING/FYVE/PHD"/>
</dbReference>
<comment type="caution">
    <text evidence="6">The sequence shown here is derived from an EMBL/GenBank/DDBJ whole genome shotgun (WGS) entry which is preliminary data.</text>
</comment>
<feature type="transmembrane region" description="Helical" evidence="3">
    <location>
        <begin position="243"/>
        <end position="264"/>
    </location>
</feature>
<feature type="chain" id="PRO_5040270902" evidence="4">
    <location>
        <begin position="28"/>
        <end position="530"/>
    </location>
</feature>